<comment type="caution">
    <text evidence="3">The sequence shown here is derived from an EMBL/GenBank/DDBJ whole genome shotgun (WGS) entry which is preliminary data.</text>
</comment>
<sequence length="194" mass="21720">MAPSRLRKTFHFPSSADSGSDPEDLDEEHQERLIHQLATSDAERNELYRRLFALVPGLGVLFFIYTALFAASMKAQHRVLAVLGATSLCVTGYVLLFMPVERPSRRKGKMALYKVERMEVAKGPVKAYLIYLNAALAGVLLLAALLSTRKEAYEEAWRLALPSIVLGLTLVVRRLLAPLDLEELQRAQYDYKGA</sequence>
<feature type="compositionally biased region" description="Basic residues" evidence="1">
    <location>
        <begin position="1"/>
        <end position="10"/>
    </location>
</feature>
<feature type="transmembrane region" description="Helical" evidence="2">
    <location>
        <begin position="127"/>
        <end position="147"/>
    </location>
</feature>
<organism evidence="3 4">
    <name type="scientific">Meristemomyces frigidus</name>
    <dbReference type="NCBI Taxonomy" id="1508187"/>
    <lineage>
        <taxon>Eukaryota</taxon>
        <taxon>Fungi</taxon>
        <taxon>Dikarya</taxon>
        <taxon>Ascomycota</taxon>
        <taxon>Pezizomycotina</taxon>
        <taxon>Dothideomycetes</taxon>
        <taxon>Dothideomycetidae</taxon>
        <taxon>Mycosphaerellales</taxon>
        <taxon>Teratosphaeriaceae</taxon>
        <taxon>Meristemomyces</taxon>
    </lineage>
</organism>
<dbReference type="AlphaFoldDB" id="A0AAN7YQJ1"/>
<accession>A0AAN7YQJ1</accession>
<keyword evidence="2" id="KW-0472">Membrane</keyword>
<feature type="region of interest" description="Disordered" evidence="1">
    <location>
        <begin position="1"/>
        <end position="28"/>
    </location>
</feature>
<reference evidence="3" key="1">
    <citation type="submission" date="2023-08" db="EMBL/GenBank/DDBJ databases">
        <title>Black Yeasts Isolated from many extreme environments.</title>
        <authorList>
            <person name="Coleine C."/>
            <person name="Stajich J.E."/>
            <person name="Selbmann L."/>
        </authorList>
    </citation>
    <scope>NUCLEOTIDE SEQUENCE</scope>
    <source>
        <strain evidence="3">CCFEE 5401</strain>
    </source>
</reference>
<evidence type="ECO:0000313" key="3">
    <source>
        <dbReference type="EMBL" id="KAK5110711.1"/>
    </source>
</evidence>
<protein>
    <submittedName>
        <fullName evidence="3">Uncharacterized protein</fullName>
    </submittedName>
</protein>
<gene>
    <name evidence="3" type="ORF">LTR62_005588</name>
</gene>
<dbReference type="EMBL" id="JAVRRL010000046">
    <property type="protein sequence ID" value="KAK5110711.1"/>
    <property type="molecule type" value="Genomic_DNA"/>
</dbReference>
<proteinExistence type="predicted"/>
<keyword evidence="2" id="KW-0812">Transmembrane</keyword>
<dbReference type="Proteomes" id="UP001310890">
    <property type="component" value="Unassembled WGS sequence"/>
</dbReference>
<feature type="transmembrane region" description="Helical" evidence="2">
    <location>
        <begin position="159"/>
        <end position="176"/>
    </location>
</feature>
<evidence type="ECO:0000256" key="2">
    <source>
        <dbReference type="SAM" id="Phobius"/>
    </source>
</evidence>
<name>A0AAN7YQJ1_9PEZI</name>
<evidence type="ECO:0000256" key="1">
    <source>
        <dbReference type="SAM" id="MobiDB-lite"/>
    </source>
</evidence>
<feature type="transmembrane region" description="Helical" evidence="2">
    <location>
        <begin position="51"/>
        <end position="73"/>
    </location>
</feature>
<keyword evidence="2" id="KW-1133">Transmembrane helix</keyword>
<evidence type="ECO:0000313" key="4">
    <source>
        <dbReference type="Proteomes" id="UP001310890"/>
    </source>
</evidence>
<feature type="transmembrane region" description="Helical" evidence="2">
    <location>
        <begin position="79"/>
        <end position="100"/>
    </location>
</feature>